<keyword evidence="7" id="KW-0808">Transferase</keyword>
<dbReference type="AlphaFoldDB" id="A0A1I0RHA6"/>
<dbReference type="GO" id="GO:0009252">
    <property type="term" value="P:peptidoglycan biosynthetic process"/>
    <property type="evidence" value="ECO:0007669"/>
    <property type="project" value="InterPro"/>
</dbReference>
<keyword evidence="6" id="KW-0328">Glycosyltransferase</keyword>
<dbReference type="RefSeq" id="WP_090260400.1">
    <property type="nucleotide sequence ID" value="NZ_FOIR01000004.1"/>
</dbReference>
<comment type="catalytic activity">
    <reaction evidence="11">
        <text>[GlcNAc-(1-&gt;4)-Mur2Ac(oyl-L-Ala-gamma-D-Glu-L-Lys-D-Ala-D-Ala)](n)-di-trans,octa-cis-undecaprenyl diphosphate + beta-D-GlcNAc-(1-&gt;4)-Mur2Ac(oyl-L-Ala-gamma-D-Glu-L-Lys-D-Ala-D-Ala)-di-trans,octa-cis-undecaprenyl diphosphate = [GlcNAc-(1-&gt;4)-Mur2Ac(oyl-L-Ala-gamma-D-Glu-L-Lys-D-Ala-D-Ala)](n+1)-di-trans,octa-cis-undecaprenyl diphosphate + di-trans,octa-cis-undecaprenyl diphosphate + H(+)</text>
        <dbReference type="Rhea" id="RHEA:23708"/>
        <dbReference type="Rhea" id="RHEA-COMP:9602"/>
        <dbReference type="Rhea" id="RHEA-COMP:9603"/>
        <dbReference type="ChEBI" id="CHEBI:15378"/>
        <dbReference type="ChEBI" id="CHEBI:58405"/>
        <dbReference type="ChEBI" id="CHEBI:60033"/>
        <dbReference type="ChEBI" id="CHEBI:78435"/>
        <dbReference type="EC" id="2.4.99.28"/>
    </reaction>
</comment>
<dbReference type="InterPro" id="IPR012338">
    <property type="entry name" value="Beta-lactam/transpept-like"/>
</dbReference>
<evidence type="ECO:0000256" key="9">
    <source>
        <dbReference type="ARBA" id="ARBA00023268"/>
    </source>
</evidence>
<keyword evidence="8" id="KW-0378">Hydrolase</keyword>
<dbReference type="Proteomes" id="UP000199437">
    <property type="component" value="Unassembled WGS sequence"/>
</dbReference>
<dbReference type="GO" id="GO:0030288">
    <property type="term" value="C:outer membrane-bounded periplasmic space"/>
    <property type="evidence" value="ECO:0007669"/>
    <property type="project" value="TreeGrafter"/>
</dbReference>
<dbReference type="InterPro" id="IPR001264">
    <property type="entry name" value="Glyco_trans_51"/>
</dbReference>
<evidence type="ECO:0000256" key="6">
    <source>
        <dbReference type="ARBA" id="ARBA00022676"/>
    </source>
</evidence>
<dbReference type="InterPro" id="IPR009647">
    <property type="entry name" value="PBP_C"/>
</dbReference>
<dbReference type="PANTHER" id="PTHR32282">
    <property type="entry name" value="BINDING PROTEIN TRANSPEPTIDASE, PUTATIVE-RELATED"/>
    <property type="match status" value="1"/>
</dbReference>
<evidence type="ECO:0000259" key="13">
    <source>
        <dbReference type="Pfam" id="PF00912"/>
    </source>
</evidence>
<evidence type="ECO:0000256" key="11">
    <source>
        <dbReference type="ARBA" id="ARBA00049902"/>
    </source>
</evidence>
<dbReference type="GO" id="GO:0008658">
    <property type="term" value="F:penicillin binding"/>
    <property type="evidence" value="ECO:0007669"/>
    <property type="project" value="InterPro"/>
</dbReference>
<organism evidence="15 16">
    <name type="scientific">Roseivirga pacifica</name>
    <dbReference type="NCBI Taxonomy" id="1267423"/>
    <lineage>
        <taxon>Bacteria</taxon>
        <taxon>Pseudomonadati</taxon>
        <taxon>Bacteroidota</taxon>
        <taxon>Cytophagia</taxon>
        <taxon>Cytophagales</taxon>
        <taxon>Roseivirgaceae</taxon>
        <taxon>Roseivirga</taxon>
    </lineage>
</organism>
<dbReference type="GO" id="GO:0006508">
    <property type="term" value="P:proteolysis"/>
    <property type="evidence" value="ECO:0007669"/>
    <property type="project" value="UniProtKB-KW"/>
</dbReference>
<evidence type="ECO:0000256" key="8">
    <source>
        <dbReference type="ARBA" id="ARBA00022801"/>
    </source>
</evidence>
<name>A0A1I0RHA6_9BACT</name>
<keyword evidence="9" id="KW-0511">Multifunctional enzyme</keyword>
<dbReference type="OrthoDB" id="9766909at2"/>
<evidence type="ECO:0000256" key="7">
    <source>
        <dbReference type="ARBA" id="ARBA00022679"/>
    </source>
</evidence>
<dbReference type="Pfam" id="PF00905">
    <property type="entry name" value="Transpeptidase"/>
    <property type="match status" value="1"/>
</dbReference>
<dbReference type="GO" id="GO:0008955">
    <property type="term" value="F:peptidoglycan glycosyltransferase activity"/>
    <property type="evidence" value="ECO:0007669"/>
    <property type="project" value="UniProtKB-EC"/>
</dbReference>
<accession>A0A1I0RHA6</accession>
<evidence type="ECO:0000259" key="12">
    <source>
        <dbReference type="Pfam" id="PF00905"/>
    </source>
</evidence>
<dbReference type="InterPro" id="IPR023346">
    <property type="entry name" value="Lysozyme-like_dom_sf"/>
</dbReference>
<feature type="domain" description="Penicillin-binding protein transpeptidase" evidence="12">
    <location>
        <begin position="300"/>
        <end position="576"/>
    </location>
</feature>
<feature type="domain" description="Penicillin-binding C-terminal" evidence="14">
    <location>
        <begin position="694"/>
        <end position="770"/>
    </location>
</feature>
<dbReference type="Gene3D" id="3.40.710.10">
    <property type="entry name" value="DD-peptidase/beta-lactamase superfamily"/>
    <property type="match status" value="1"/>
</dbReference>
<keyword evidence="4" id="KW-0121">Carboxypeptidase</keyword>
<protein>
    <recommendedName>
        <fullName evidence="10">peptidoglycan glycosyltransferase</fullName>
        <ecNumber evidence="10">2.4.99.28</ecNumber>
    </recommendedName>
</protein>
<evidence type="ECO:0000256" key="4">
    <source>
        <dbReference type="ARBA" id="ARBA00022645"/>
    </source>
</evidence>
<dbReference type="InterPro" id="IPR001460">
    <property type="entry name" value="PCN-bd_Tpept"/>
</dbReference>
<dbReference type="NCBIfam" id="TIGR02073">
    <property type="entry name" value="PBP_1c"/>
    <property type="match status" value="1"/>
</dbReference>
<dbReference type="GO" id="GO:0004180">
    <property type="term" value="F:carboxypeptidase activity"/>
    <property type="evidence" value="ECO:0007669"/>
    <property type="project" value="UniProtKB-KW"/>
</dbReference>
<reference evidence="16" key="1">
    <citation type="submission" date="2016-10" db="EMBL/GenBank/DDBJ databases">
        <authorList>
            <person name="Varghese N."/>
            <person name="Submissions S."/>
        </authorList>
    </citation>
    <scope>NUCLEOTIDE SEQUENCE [LARGE SCALE GENOMIC DNA]</scope>
    <source>
        <strain evidence="16">CGMCC 1.12402</strain>
    </source>
</reference>
<dbReference type="SUPFAM" id="SSF56601">
    <property type="entry name" value="beta-lactamase/transpeptidase-like"/>
    <property type="match status" value="1"/>
</dbReference>
<dbReference type="EC" id="2.4.99.28" evidence="10"/>
<evidence type="ECO:0000313" key="16">
    <source>
        <dbReference type="Proteomes" id="UP000199437"/>
    </source>
</evidence>
<comment type="similarity">
    <text evidence="3">In the N-terminal section; belongs to the glycosyltransferase 51 family.</text>
</comment>
<dbReference type="Gene3D" id="1.10.3810.10">
    <property type="entry name" value="Biosynthetic peptidoglycan transglycosylase-like"/>
    <property type="match status" value="1"/>
</dbReference>
<evidence type="ECO:0000256" key="5">
    <source>
        <dbReference type="ARBA" id="ARBA00022670"/>
    </source>
</evidence>
<dbReference type="InterPro" id="IPR011815">
    <property type="entry name" value="PBP_1c"/>
</dbReference>
<sequence length="782" mass="87195">MKKKLFKYRKVILAALFVLSVAYYFCLPKTLFEDPYATVLNTAEGHLLSARIADDGQWRFPEETALPDKYIQAVITFEDKNFYWHPGVDPLAFGRAMVQNLRAGHVVSGGSTLSMQVIRLHRKGKSRTIWEKLVEVVLATRLELRHSKTEILELYASHAPFGGNTVGLSAASWRYFERQPAELSWAEAALFAVLPNQPSMLFPGRYERALMAKRNRLLERLYAKGALDATALELAKSEPLPLAPNELPQMANHLLGYASVNGYKGQHLRTTLDRYLQAKVNKVLQAHHALLKTDGIHNAAALVLDVKANRVLAYAGNVPHTGAEHAENVDVIQAPRSTGSILKLFLYASMLDEGMILPKTLLPDVPMFFEDFAPKNFTRRYDGAVHADDALSRSLNIPMVHLLKMYGYPRFHEQLRNLGMSTLSKPAGHYGLTLVLGGAEGTLWDMANMYAAMSRTLSGSGEADEKFAEFVLNNEGVHSNSRKEEPIKASLSAASVWFTFQAMLEVYRPEEDASWKMYSSARKIAWKTGTSFGYRDGWAIGATPEYVVAVWVGNADGEGRPGLTGIEAAAPIMFDIFDALPETSWFLPPRNELTMAAVDRQSGYLASPYSIAVDTVFIPKAGLRTAASPYHQRVHLNARETERINTNCAEGDELISKNWFVLPAKQAHYFKQRNPAYQELPPLAPGCGTADLWVMDMVYPEPNASLYLPIEQDGAQGQLVFEVTHRSADATLYWHLDNQYLGTTETRHSMELSPAAGPHTITITDQQGNELVRRFEVIRSSD</sequence>
<comment type="pathway">
    <text evidence="1">Cell wall biogenesis; peptidoglycan biosynthesis.</text>
</comment>
<dbReference type="STRING" id="1267423.SAMN05216290_3573"/>
<dbReference type="Pfam" id="PF00912">
    <property type="entry name" value="Transgly"/>
    <property type="match status" value="1"/>
</dbReference>
<dbReference type="InterPro" id="IPR050396">
    <property type="entry name" value="Glycosyltr_51/Transpeptidase"/>
</dbReference>
<evidence type="ECO:0000259" key="14">
    <source>
        <dbReference type="Pfam" id="PF06832"/>
    </source>
</evidence>
<evidence type="ECO:0000313" key="15">
    <source>
        <dbReference type="EMBL" id="SEW40307.1"/>
    </source>
</evidence>
<comment type="similarity">
    <text evidence="2">In the C-terminal section; belongs to the transpeptidase family.</text>
</comment>
<evidence type="ECO:0000256" key="1">
    <source>
        <dbReference type="ARBA" id="ARBA00004752"/>
    </source>
</evidence>
<dbReference type="EMBL" id="FOIR01000004">
    <property type="protein sequence ID" value="SEW40307.1"/>
    <property type="molecule type" value="Genomic_DNA"/>
</dbReference>
<dbReference type="PANTHER" id="PTHR32282:SF15">
    <property type="entry name" value="PENICILLIN-BINDING PROTEIN 1C"/>
    <property type="match status" value="1"/>
</dbReference>
<evidence type="ECO:0000256" key="10">
    <source>
        <dbReference type="ARBA" id="ARBA00044770"/>
    </source>
</evidence>
<dbReference type="InterPro" id="IPR036950">
    <property type="entry name" value="PBP_transglycosylase"/>
</dbReference>
<evidence type="ECO:0000256" key="3">
    <source>
        <dbReference type="ARBA" id="ARBA00007739"/>
    </source>
</evidence>
<gene>
    <name evidence="15" type="ORF">SAMN05216290_3573</name>
</gene>
<dbReference type="SUPFAM" id="SSF53955">
    <property type="entry name" value="Lysozyme-like"/>
    <property type="match status" value="1"/>
</dbReference>
<proteinExistence type="inferred from homology"/>
<keyword evidence="5" id="KW-0645">Protease</keyword>
<dbReference type="GeneID" id="99988244"/>
<evidence type="ECO:0000256" key="2">
    <source>
        <dbReference type="ARBA" id="ARBA00007090"/>
    </source>
</evidence>
<keyword evidence="16" id="KW-1185">Reference proteome</keyword>
<feature type="domain" description="Glycosyl transferase family 51" evidence="13">
    <location>
        <begin position="63"/>
        <end position="221"/>
    </location>
</feature>
<dbReference type="Pfam" id="PF06832">
    <property type="entry name" value="BiPBP_C"/>
    <property type="match status" value="1"/>
</dbReference>